<dbReference type="GO" id="GO:0005509">
    <property type="term" value="F:calcium ion binding"/>
    <property type="evidence" value="ECO:0007669"/>
    <property type="project" value="InterPro"/>
</dbReference>
<dbReference type="PRINTS" id="PR00313">
    <property type="entry name" value="CABNDNGRPT"/>
</dbReference>
<comment type="caution">
    <text evidence="3">The sequence shown here is derived from an EMBL/GenBank/DDBJ whole genome shotgun (WGS) entry which is preliminary data.</text>
</comment>
<dbReference type="AlphaFoldDB" id="A0A4R7B7A9"/>
<dbReference type="Gene3D" id="2.150.10.10">
    <property type="entry name" value="Serralysin-like metalloprotease, C-terminal"/>
    <property type="match status" value="2"/>
</dbReference>
<accession>A0A4R7B7A9</accession>
<dbReference type="SUPFAM" id="SSF51120">
    <property type="entry name" value="beta-Roll"/>
    <property type="match status" value="1"/>
</dbReference>
<dbReference type="InterPro" id="IPR011049">
    <property type="entry name" value="Serralysin-like_metalloprot_C"/>
</dbReference>
<dbReference type="PANTHER" id="PTHR38340:SF1">
    <property type="entry name" value="S-LAYER PROTEIN"/>
    <property type="match status" value="1"/>
</dbReference>
<dbReference type="GO" id="GO:0005576">
    <property type="term" value="C:extracellular region"/>
    <property type="evidence" value="ECO:0007669"/>
    <property type="project" value="UniProtKB-SubCell"/>
</dbReference>
<dbReference type="InterPro" id="IPR001343">
    <property type="entry name" value="Hemolysn_Ca-bd"/>
</dbReference>
<comment type="subcellular location">
    <subcellularLocation>
        <location evidence="1">Secreted</location>
    </subcellularLocation>
</comment>
<evidence type="ECO:0000256" key="2">
    <source>
        <dbReference type="ARBA" id="ARBA00022525"/>
    </source>
</evidence>
<gene>
    <name evidence="3" type="ORF">DFP86_10486</name>
</gene>
<proteinExistence type="predicted"/>
<sequence>MTTSTLNPPQLEMATTAFRQSHQIGTPGSDHLYGTQRADWLFGVGGDDYLFGLWGDDTLYGGTGNDTLDGDEGNDTLYGGAGNDTLLGGDGDDTLFGGTGDDELTGGNGRDIFVWGKDDLGGIDRITDFNHEEDTLLLHRIDKEQLSLSFDGTHSLLRIRNPAGETMQIIQIEHVDLLAGQSEAVALDRLIMQGALDVA</sequence>
<keyword evidence="4" id="KW-1185">Reference proteome</keyword>
<dbReference type="Proteomes" id="UP000295611">
    <property type="component" value="Unassembled WGS sequence"/>
</dbReference>
<evidence type="ECO:0000256" key="1">
    <source>
        <dbReference type="ARBA" id="ARBA00004613"/>
    </source>
</evidence>
<dbReference type="OrthoDB" id="8596409at2"/>
<name>A0A4R7B7A9_9NEIS</name>
<dbReference type="Pfam" id="PF00353">
    <property type="entry name" value="HemolysinCabind"/>
    <property type="match status" value="2"/>
</dbReference>
<dbReference type="PANTHER" id="PTHR38340">
    <property type="entry name" value="S-LAYER PROTEIN"/>
    <property type="match status" value="1"/>
</dbReference>
<keyword evidence="2" id="KW-0964">Secreted</keyword>
<dbReference type="EMBL" id="SNZP01000004">
    <property type="protein sequence ID" value="TDR80588.1"/>
    <property type="molecule type" value="Genomic_DNA"/>
</dbReference>
<dbReference type="RefSeq" id="WP_133679092.1">
    <property type="nucleotide sequence ID" value="NZ_SNZP01000004.1"/>
</dbReference>
<organism evidence="3 4">
    <name type="scientific">Paludibacterium purpuratum</name>
    <dbReference type="NCBI Taxonomy" id="1144873"/>
    <lineage>
        <taxon>Bacteria</taxon>
        <taxon>Pseudomonadati</taxon>
        <taxon>Pseudomonadota</taxon>
        <taxon>Betaproteobacteria</taxon>
        <taxon>Neisseriales</taxon>
        <taxon>Chromobacteriaceae</taxon>
        <taxon>Paludibacterium</taxon>
    </lineage>
</organism>
<protein>
    <submittedName>
        <fullName evidence="3">Hemolysin type calcium-binding protein</fullName>
    </submittedName>
</protein>
<dbReference type="InterPro" id="IPR018511">
    <property type="entry name" value="Hemolysin-typ_Ca-bd_CS"/>
</dbReference>
<evidence type="ECO:0000313" key="3">
    <source>
        <dbReference type="EMBL" id="TDR80588.1"/>
    </source>
</evidence>
<dbReference type="PROSITE" id="PS00330">
    <property type="entry name" value="HEMOLYSIN_CALCIUM"/>
    <property type="match status" value="3"/>
</dbReference>
<reference evidence="3 4" key="1">
    <citation type="submission" date="2019-03" db="EMBL/GenBank/DDBJ databases">
        <title>Genomic Encyclopedia of Type Strains, Phase III (KMG-III): the genomes of soil and plant-associated and newly described type strains.</title>
        <authorList>
            <person name="Whitman W."/>
        </authorList>
    </citation>
    <scope>NUCLEOTIDE SEQUENCE [LARGE SCALE GENOMIC DNA]</scope>
    <source>
        <strain evidence="3 4">CECT 8976</strain>
    </source>
</reference>
<dbReference type="InterPro" id="IPR050557">
    <property type="entry name" value="RTX_toxin/Mannuronan_C5-epim"/>
</dbReference>
<evidence type="ECO:0000313" key="4">
    <source>
        <dbReference type="Proteomes" id="UP000295611"/>
    </source>
</evidence>